<dbReference type="AlphaFoldDB" id="A0A9P6F622"/>
<reference evidence="1" key="1">
    <citation type="journal article" date="2020" name="Fungal Divers.">
        <title>Resolving the Mortierellaceae phylogeny through synthesis of multi-gene phylogenetics and phylogenomics.</title>
        <authorList>
            <person name="Vandepol N."/>
            <person name="Liber J."/>
            <person name="Desiro A."/>
            <person name="Na H."/>
            <person name="Kennedy M."/>
            <person name="Barry K."/>
            <person name="Grigoriev I.V."/>
            <person name="Miller A.N."/>
            <person name="O'Donnell K."/>
            <person name="Stajich J.E."/>
            <person name="Bonito G."/>
        </authorList>
    </citation>
    <scope>NUCLEOTIDE SEQUENCE</scope>
    <source>
        <strain evidence="1">KOD1015</strain>
    </source>
</reference>
<evidence type="ECO:0000313" key="2">
    <source>
        <dbReference type="Proteomes" id="UP000780801"/>
    </source>
</evidence>
<feature type="non-terminal residue" evidence="1">
    <location>
        <position position="172"/>
    </location>
</feature>
<accession>A0A9P6F622</accession>
<feature type="non-terminal residue" evidence="1">
    <location>
        <position position="1"/>
    </location>
</feature>
<dbReference type="OrthoDB" id="2414509at2759"/>
<gene>
    <name evidence="1" type="ORF">BGW38_009765</name>
</gene>
<dbReference type="Proteomes" id="UP000780801">
    <property type="component" value="Unassembled WGS sequence"/>
</dbReference>
<protein>
    <submittedName>
        <fullName evidence="1">Uncharacterized protein</fullName>
    </submittedName>
</protein>
<name>A0A9P6F622_9FUNG</name>
<organism evidence="1 2">
    <name type="scientific">Lunasporangiospora selenospora</name>
    <dbReference type="NCBI Taxonomy" id="979761"/>
    <lineage>
        <taxon>Eukaryota</taxon>
        <taxon>Fungi</taxon>
        <taxon>Fungi incertae sedis</taxon>
        <taxon>Mucoromycota</taxon>
        <taxon>Mortierellomycotina</taxon>
        <taxon>Mortierellomycetes</taxon>
        <taxon>Mortierellales</taxon>
        <taxon>Mortierellaceae</taxon>
        <taxon>Lunasporangiospora</taxon>
    </lineage>
</organism>
<dbReference type="EMBL" id="JAABOA010007381">
    <property type="protein sequence ID" value="KAF9543271.1"/>
    <property type="molecule type" value="Genomic_DNA"/>
</dbReference>
<evidence type="ECO:0000313" key="1">
    <source>
        <dbReference type="EMBL" id="KAF9543271.1"/>
    </source>
</evidence>
<sequence>IGVGPMYKFVVPRRTSTFVDTRTPGPSSNKKDIERELILQWLEDDRNFGAVFGRQKTQVGMKAETALQAWDRAAKFLNKEANLSLTRDNAKYRILRYRKVYYETARMAKRTGAGVTEDEDDNFEEKLNRECYGFSRWEALFGNNPHLSPACEASSGSGEVRFKTRAKDYTID</sequence>
<keyword evidence="2" id="KW-1185">Reference proteome</keyword>
<proteinExistence type="predicted"/>
<comment type="caution">
    <text evidence="1">The sequence shown here is derived from an EMBL/GenBank/DDBJ whole genome shotgun (WGS) entry which is preliminary data.</text>
</comment>